<dbReference type="RefSeq" id="WP_181760637.1">
    <property type="nucleotide sequence ID" value="NZ_BMCR01000010.1"/>
</dbReference>
<name>A0A838XZJ9_9HYPH</name>
<dbReference type="AlphaFoldDB" id="A0A838XZJ9"/>
<accession>A0A838XZJ9</accession>
<sequence>MAINHLAMMKAVSGDPDRVKRIVKMVGDANSVPGHPVQRRLCHLLRR</sequence>
<comment type="caution">
    <text evidence="1">The sequence shown here is derived from an EMBL/GenBank/DDBJ whole genome shotgun (WGS) entry which is preliminary data.</text>
</comment>
<keyword evidence="2" id="KW-1185">Reference proteome</keyword>
<dbReference type="EMBL" id="JACEON010000011">
    <property type="protein sequence ID" value="MBA4612434.1"/>
    <property type="molecule type" value="Genomic_DNA"/>
</dbReference>
<organism evidence="1 2">
    <name type="scientific">Stappia taiwanensis</name>
    <dbReference type="NCBI Taxonomy" id="992267"/>
    <lineage>
        <taxon>Bacteria</taxon>
        <taxon>Pseudomonadati</taxon>
        <taxon>Pseudomonadota</taxon>
        <taxon>Alphaproteobacteria</taxon>
        <taxon>Hyphomicrobiales</taxon>
        <taxon>Stappiaceae</taxon>
        <taxon>Stappia</taxon>
    </lineage>
</organism>
<proteinExistence type="predicted"/>
<dbReference type="Proteomes" id="UP000559404">
    <property type="component" value="Unassembled WGS sequence"/>
</dbReference>
<reference evidence="1 2" key="2">
    <citation type="submission" date="2020-08" db="EMBL/GenBank/DDBJ databases">
        <title>Stappia taiwanensis sp. nov., isolated from a coastal thermal spring.</title>
        <authorList>
            <person name="Kampfer P."/>
        </authorList>
    </citation>
    <scope>NUCLEOTIDE SEQUENCE [LARGE SCALE GENOMIC DNA]</scope>
    <source>
        <strain evidence="1 2">DSM 23284</strain>
    </source>
</reference>
<protein>
    <submittedName>
        <fullName evidence="1">Uncharacterized protein</fullName>
    </submittedName>
</protein>
<evidence type="ECO:0000313" key="2">
    <source>
        <dbReference type="Proteomes" id="UP000559404"/>
    </source>
</evidence>
<reference evidence="1 2" key="1">
    <citation type="submission" date="2020-07" db="EMBL/GenBank/DDBJ databases">
        <authorList>
            <person name="Li M."/>
        </authorList>
    </citation>
    <scope>NUCLEOTIDE SEQUENCE [LARGE SCALE GENOMIC DNA]</scope>
    <source>
        <strain evidence="1 2">DSM 23284</strain>
    </source>
</reference>
<gene>
    <name evidence="1" type="ORF">H1W37_12270</name>
</gene>
<evidence type="ECO:0000313" key="1">
    <source>
        <dbReference type="EMBL" id="MBA4612434.1"/>
    </source>
</evidence>